<keyword evidence="6 7" id="KW-0472">Membrane</keyword>
<dbReference type="InterPro" id="IPR003362">
    <property type="entry name" value="Bact_transf"/>
</dbReference>
<proteinExistence type="inferred from homology"/>
<dbReference type="Pfam" id="PF13727">
    <property type="entry name" value="CoA_binding_3"/>
    <property type="match status" value="1"/>
</dbReference>
<feature type="transmembrane region" description="Helical" evidence="7">
    <location>
        <begin position="192"/>
        <end position="211"/>
    </location>
</feature>
<protein>
    <submittedName>
        <fullName evidence="9">Sugar transferase</fullName>
        <ecNumber evidence="9">2.7.8.-</ecNumber>
    </submittedName>
</protein>
<dbReference type="InterPro" id="IPR017475">
    <property type="entry name" value="EPS_sugar_tfrase"/>
</dbReference>
<evidence type="ECO:0000259" key="8">
    <source>
        <dbReference type="Pfam" id="PF02397"/>
    </source>
</evidence>
<sequence length="553" mass="61035">MLDEEAVAVERQRASGAGVARDADDALRTAAPALDTDAVLLAPVAEPRQGDAPRLSAVPDQAARRVFKADLTPEDRRPDLEAISLRRVRWVQRYIRGLILADALAAFFAASIALVIRFGVDVGYGPNALYLPITLLFPLAWTGVLALGRAYEARFIGDGTDEFRRVLDSAVRFLALLALSSYLLNWDFARGYAIVAIPLATVLSLIVRAIGRRVERNAEKEGTASRRVLVIGTERSTAELIRRLRRHDDHPFLVVGALVDSAQGDTVEGVQVVGTSRDAADALIRCGADTIAFGAWSTLSQAELRRLSWELEGTHVDILVTPNLTDVSGPRISVRPVAGLPLLHVEKPEFTGFRRMFKGLFDRGVAFVSLVLLSPLFLMLAIAVRADSKGPAFFRQERVGRAGRTFTMLKFRSMSVDAEDRLEDIKADNVHGDDGPMLKVVNDPRVTRVGRFLRRTSLDELPQLVNVLLGQMSLVGPRPPLPREVAQYENHVQRRLLVKPGLTGLWQVSGRADLSWEDSVRLDLYYVENWSFLLDIAILVRTVRAVLASRGAY</sequence>
<dbReference type="EC" id="2.7.8.-" evidence="9"/>
<dbReference type="PANTHER" id="PTHR30576">
    <property type="entry name" value="COLANIC BIOSYNTHESIS UDP-GLUCOSE LIPID CARRIER TRANSFERASE"/>
    <property type="match status" value="1"/>
</dbReference>
<dbReference type="Proteomes" id="UP001596138">
    <property type="component" value="Unassembled WGS sequence"/>
</dbReference>
<dbReference type="RefSeq" id="WP_386767638.1">
    <property type="nucleotide sequence ID" value="NZ_JBHSTI010000008.1"/>
</dbReference>
<dbReference type="NCBIfam" id="TIGR03025">
    <property type="entry name" value="EPS_sugtrans"/>
    <property type="match status" value="1"/>
</dbReference>
<comment type="similarity">
    <text evidence="2">Belongs to the bacterial sugar transferase family.</text>
</comment>
<dbReference type="PANTHER" id="PTHR30576:SF10">
    <property type="entry name" value="SLL5057 PROTEIN"/>
    <property type="match status" value="1"/>
</dbReference>
<feature type="transmembrane region" description="Helical" evidence="7">
    <location>
        <begin position="128"/>
        <end position="148"/>
    </location>
</feature>
<evidence type="ECO:0000256" key="2">
    <source>
        <dbReference type="ARBA" id="ARBA00006464"/>
    </source>
</evidence>
<dbReference type="Gene3D" id="3.40.50.720">
    <property type="entry name" value="NAD(P)-binding Rossmann-like Domain"/>
    <property type="match status" value="1"/>
</dbReference>
<feature type="transmembrane region" description="Helical" evidence="7">
    <location>
        <begin position="169"/>
        <end position="186"/>
    </location>
</feature>
<evidence type="ECO:0000256" key="6">
    <source>
        <dbReference type="ARBA" id="ARBA00023136"/>
    </source>
</evidence>
<keyword evidence="10" id="KW-1185">Reference proteome</keyword>
<keyword evidence="3 9" id="KW-0808">Transferase</keyword>
<feature type="domain" description="Bacterial sugar transferase" evidence="8">
    <location>
        <begin position="358"/>
        <end position="547"/>
    </location>
</feature>
<evidence type="ECO:0000256" key="5">
    <source>
        <dbReference type="ARBA" id="ARBA00022989"/>
    </source>
</evidence>
<evidence type="ECO:0000256" key="1">
    <source>
        <dbReference type="ARBA" id="ARBA00004141"/>
    </source>
</evidence>
<dbReference type="Pfam" id="PF02397">
    <property type="entry name" value="Bac_transf"/>
    <property type="match status" value="1"/>
</dbReference>
<gene>
    <name evidence="9" type="ORF">ACFQGU_13875</name>
</gene>
<comment type="subcellular location">
    <subcellularLocation>
        <location evidence="1">Membrane</location>
        <topology evidence="1">Multi-pass membrane protein</topology>
    </subcellularLocation>
</comment>
<feature type="transmembrane region" description="Helical" evidence="7">
    <location>
        <begin position="94"/>
        <end position="116"/>
    </location>
</feature>
<feature type="transmembrane region" description="Helical" evidence="7">
    <location>
        <begin position="364"/>
        <end position="384"/>
    </location>
</feature>
<dbReference type="EMBL" id="JBHSTI010000008">
    <property type="protein sequence ID" value="MFC6238971.1"/>
    <property type="molecule type" value="Genomic_DNA"/>
</dbReference>
<accession>A0ABW1T2L2</accession>
<keyword evidence="4 7" id="KW-0812">Transmembrane</keyword>
<dbReference type="GO" id="GO:0016740">
    <property type="term" value="F:transferase activity"/>
    <property type="evidence" value="ECO:0007669"/>
    <property type="project" value="UniProtKB-KW"/>
</dbReference>
<evidence type="ECO:0000256" key="3">
    <source>
        <dbReference type="ARBA" id="ARBA00022679"/>
    </source>
</evidence>
<evidence type="ECO:0000313" key="10">
    <source>
        <dbReference type="Proteomes" id="UP001596138"/>
    </source>
</evidence>
<organism evidence="9 10">
    <name type="scientific">Longivirga aurantiaca</name>
    <dbReference type="NCBI Taxonomy" id="1837743"/>
    <lineage>
        <taxon>Bacteria</taxon>
        <taxon>Bacillati</taxon>
        <taxon>Actinomycetota</taxon>
        <taxon>Actinomycetes</taxon>
        <taxon>Sporichthyales</taxon>
        <taxon>Sporichthyaceae</taxon>
        <taxon>Longivirga</taxon>
    </lineage>
</organism>
<evidence type="ECO:0000313" key="9">
    <source>
        <dbReference type="EMBL" id="MFC6238971.1"/>
    </source>
</evidence>
<name>A0ABW1T2L2_9ACTN</name>
<comment type="caution">
    <text evidence="9">The sequence shown here is derived from an EMBL/GenBank/DDBJ whole genome shotgun (WGS) entry which is preliminary data.</text>
</comment>
<evidence type="ECO:0000256" key="4">
    <source>
        <dbReference type="ARBA" id="ARBA00022692"/>
    </source>
</evidence>
<reference evidence="10" key="1">
    <citation type="journal article" date="2019" name="Int. J. Syst. Evol. Microbiol.">
        <title>The Global Catalogue of Microorganisms (GCM) 10K type strain sequencing project: providing services to taxonomists for standard genome sequencing and annotation.</title>
        <authorList>
            <consortium name="The Broad Institute Genomics Platform"/>
            <consortium name="The Broad Institute Genome Sequencing Center for Infectious Disease"/>
            <person name="Wu L."/>
            <person name="Ma J."/>
        </authorList>
    </citation>
    <scope>NUCLEOTIDE SEQUENCE [LARGE SCALE GENOMIC DNA]</scope>
    <source>
        <strain evidence="10">CGMCC 4.7317</strain>
    </source>
</reference>
<evidence type="ECO:0000256" key="7">
    <source>
        <dbReference type="SAM" id="Phobius"/>
    </source>
</evidence>
<keyword evidence="5 7" id="KW-1133">Transmembrane helix</keyword>